<dbReference type="PANTHER" id="PTHR24148">
    <property type="entry name" value="ANKYRIN REPEAT DOMAIN-CONTAINING PROTEIN 39 HOMOLOG-RELATED"/>
    <property type="match status" value="1"/>
</dbReference>
<accession>A0ABR3S5P0</accession>
<dbReference type="Proteomes" id="UP001521785">
    <property type="component" value="Unassembled WGS sequence"/>
</dbReference>
<dbReference type="InterPro" id="IPR010730">
    <property type="entry name" value="HET"/>
</dbReference>
<evidence type="ECO:0000313" key="2">
    <source>
        <dbReference type="EMBL" id="KAL1612021.1"/>
    </source>
</evidence>
<gene>
    <name evidence="2" type="ORF">SLS60_000244</name>
</gene>
<comment type="caution">
    <text evidence="2">The sequence shown here is derived from an EMBL/GenBank/DDBJ whole genome shotgun (WGS) entry which is preliminary data.</text>
</comment>
<dbReference type="Pfam" id="PF06985">
    <property type="entry name" value="HET"/>
    <property type="match status" value="1"/>
</dbReference>
<reference evidence="2 3" key="1">
    <citation type="submission" date="2024-02" db="EMBL/GenBank/DDBJ databases">
        <title>De novo assembly and annotation of 12 fungi associated with fruit tree decline syndrome in Ontario, Canada.</title>
        <authorList>
            <person name="Sulman M."/>
            <person name="Ellouze W."/>
            <person name="Ilyukhin E."/>
        </authorList>
    </citation>
    <scope>NUCLEOTIDE SEQUENCE [LARGE SCALE GENOMIC DNA]</scope>
    <source>
        <strain evidence="2 3">M42-189</strain>
    </source>
</reference>
<protein>
    <recommendedName>
        <fullName evidence="1">Heterokaryon incompatibility domain-containing protein</fullName>
    </recommendedName>
</protein>
<evidence type="ECO:0000259" key="1">
    <source>
        <dbReference type="Pfam" id="PF06985"/>
    </source>
</evidence>
<keyword evidence="3" id="KW-1185">Reference proteome</keyword>
<feature type="domain" description="Heterokaryon incompatibility" evidence="1">
    <location>
        <begin position="46"/>
        <end position="205"/>
    </location>
</feature>
<proteinExistence type="predicted"/>
<name>A0ABR3S5P0_9PLEO</name>
<dbReference type="PANTHER" id="PTHR24148:SF73">
    <property type="entry name" value="HET DOMAIN PROTEIN (AFU_ORTHOLOGUE AFUA_8G01020)"/>
    <property type="match status" value="1"/>
</dbReference>
<organism evidence="2 3">
    <name type="scientific">Paraconiothyrium brasiliense</name>
    <dbReference type="NCBI Taxonomy" id="300254"/>
    <lineage>
        <taxon>Eukaryota</taxon>
        <taxon>Fungi</taxon>
        <taxon>Dikarya</taxon>
        <taxon>Ascomycota</taxon>
        <taxon>Pezizomycotina</taxon>
        <taxon>Dothideomycetes</taxon>
        <taxon>Pleosporomycetidae</taxon>
        <taxon>Pleosporales</taxon>
        <taxon>Massarineae</taxon>
        <taxon>Didymosphaeriaceae</taxon>
        <taxon>Paraconiothyrium</taxon>
    </lineage>
</organism>
<dbReference type="EMBL" id="JAKJXO020000001">
    <property type="protein sequence ID" value="KAL1612021.1"/>
    <property type="molecule type" value="Genomic_DNA"/>
</dbReference>
<dbReference type="InterPro" id="IPR052895">
    <property type="entry name" value="HetReg/Transcr_Mod"/>
</dbReference>
<sequence length="250" mass="28237">MSISSFTPLKKGKIRLLSFADDIPPKNDAPMSLRLTVVKLHEAPPYTALSYEWGPPSESKSILLNETPIPIRDNLFAFLQRYRESGQGGYLWIDALCINQSDVTERGQQVGIMGEVYRKAIRVVAWLGSGPPKLVEAFRELAEVVRRFPILHLPFGASFELPEQSRLEEDQISAFRVLSSSNLVTQSVSEVGQSTYWTRLWIIQEFVLAKDAEIWCGRADVWTFSEILQYALRLAPDDELVLFVSAMAKS</sequence>
<evidence type="ECO:0000313" key="3">
    <source>
        <dbReference type="Proteomes" id="UP001521785"/>
    </source>
</evidence>